<keyword evidence="1" id="KW-0472">Membrane</keyword>
<name>A0A1B7MMY5_9AGAM</name>
<dbReference type="EMBL" id="KV448679">
    <property type="protein sequence ID" value="OAX33960.1"/>
    <property type="molecule type" value="Genomic_DNA"/>
</dbReference>
<keyword evidence="1" id="KW-0812">Transmembrane</keyword>
<dbReference type="AlphaFoldDB" id="A0A1B7MMY5"/>
<sequence>MISVGAEVCHGHPSAVCRSMGPRIHWTNNLSCSDRRMFGVSSGQVVLYFRSFPMDSRTLKLSILTIFILDCLHTVGFIGAIWRILVSCHRTSLDCQTSFSWGALAVLIGNVINIS</sequence>
<keyword evidence="3" id="KW-1185">Reference proteome</keyword>
<evidence type="ECO:0000313" key="2">
    <source>
        <dbReference type="EMBL" id="OAX33960.1"/>
    </source>
</evidence>
<reference evidence="2 3" key="1">
    <citation type="submission" date="2016-06" db="EMBL/GenBank/DDBJ databases">
        <title>Comparative genomics of the ectomycorrhizal sister species Rhizopogon vinicolor and Rhizopogon vesiculosus (Basidiomycota: Boletales) reveals a divergence of the mating type B locus.</title>
        <authorList>
            <consortium name="DOE Joint Genome Institute"/>
            <person name="Mujic A.B."/>
            <person name="Kuo A."/>
            <person name="Tritt A."/>
            <person name="Lipzen A."/>
            <person name="Chen C."/>
            <person name="Johnson J."/>
            <person name="Sharma A."/>
            <person name="Barry K."/>
            <person name="Grigoriev I.V."/>
            <person name="Spatafora J.W."/>
        </authorList>
    </citation>
    <scope>NUCLEOTIDE SEQUENCE [LARGE SCALE GENOMIC DNA]</scope>
    <source>
        <strain evidence="2 3">AM-OR11-026</strain>
    </source>
</reference>
<feature type="transmembrane region" description="Helical" evidence="1">
    <location>
        <begin position="61"/>
        <end position="85"/>
    </location>
</feature>
<gene>
    <name evidence="2" type="ORF">K503DRAFT_480483</name>
</gene>
<proteinExistence type="predicted"/>
<accession>A0A1B7MMY5</accession>
<dbReference type="Proteomes" id="UP000092154">
    <property type="component" value="Unassembled WGS sequence"/>
</dbReference>
<dbReference type="InParanoid" id="A0A1B7MMY5"/>
<keyword evidence="1" id="KW-1133">Transmembrane helix</keyword>
<evidence type="ECO:0000313" key="3">
    <source>
        <dbReference type="Proteomes" id="UP000092154"/>
    </source>
</evidence>
<evidence type="ECO:0000256" key="1">
    <source>
        <dbReference type="SAM" id="Phobius"/>
    </source>
</evidence>
<organism evidence="2 3">
    <name type="scientific">Rhizopogon vinicolor AM-OR11-026</name>
    <dbReference type="NCBI Taxonomy" id="1314800"/>
    <lineage>
        <taxon>Eukaryota</taxon>
        <taxon>Fungi</taxon>
        <taxon>Dikarya</taxon>
        <taxon>Basidiomycota</taxon>
        <taxon>Agaricomycotina</taxon>
        <taxon>Agaricomycetes</taxon>
        <taxon>Agaricomycetidae</taxon>
        <taxon>Boletales</taxon>
        <taxon>Suillineae</taxon>
        <taxon>Rhizopogonaceae</taxon>
        <taxon>Rhizopogon</taxon>
    </lineage>
</organism>
<protein>
    <submittedName>
        <fullName evidence="2">Uncharacterized protein</fullName>
    </submittedName>
</protein>
<dbReference type="OrthoDB" id="2679808at2759"/>